<dbReference type="InParanoid" id="E3LFF6"/>
<evidence type="ECO:0000313" key="2">
    <source>
        <dbReference type="EMBL" id="EFO86217.1"/>
    </source>
</evidence>
<sequence>MRFPITFLLLLMCMFVATANKLEDVERMQQVLRHRNLFKMDISSVSRDQFAAYMATFCMTVSDWYPPDYLASYISWEKIEFLNSVKNVLEESDASDTVANYFHHLGHNVVSNCSIKNEKLVRDSHHEISQDTLFDNYMYDMMTRNEWNSIAT</sequence>
<dbReference type="eggNOG" id="ENOG502RWE8">
    <property type="taxonomic scope" value="Eukaryota"/>
</dbReference>
<accession>E3LFF6</accession>
<dbReference type="OrthoDB" id="5803786at2759"/>
<dbReference type="EMBL" id="DS268408">
    <property type="protein sequence ID" value="EFO86217.1"/>
    <property type="molecule type" value="Genomic_DNA"/>
</dbReference>
<dbReference type="CTD" id="9821572"/>
<dbReference type="FunCoup" id="E3LFF6">
    <property type="interactions" value="1688"/>
</dbReference>
<dbReference type="HOGENOM" id="CLU_145626_0_0_1"/>
<dbReference type="Proteomes" id="UP000008281">
    <property type="component" value="Unassembled WGS sequence"/>
</dbReference>
<name>E3LFF6_CAERE</name>
<dbReference type="GeneID" id="9821572"/>
<reference evidence="2" key="1">
    <citation type="submission" date="2007-07" db="EMBL/GenBank/DDBJ databases">
        <title>PCAP assembly of the Caenorhabditis remanei genome.</title>
        <authorList>
            <consortium name="The Caenorhabditis remanei Sequencing Consortium"/>
            <person name="Wilson R.K."/>
        </authorList>
    </citation>
    <scope>NUCLEOTIDE SEQUENCE [LARGE SCALE GENOMIC DNA]</scope>
    <source>
        <strain evidence="2">PB4641</strain>
    </source>
</reference>
<protein>
    <submittedName>
        <fullName evidence="2">Uncharacterized protein</fullName>
    </submittedName>
</protein>
<dbReference type="KEGG" id="crq:GCK72_005416"/>
<feature type="chain" id="PRO_5003172708" evidence="1">
    <location>
        <begin position="20"/>
        <end position="152"/>
    </location>
</feature>
<evidence type="ECO:0000256" key="1">
    <source>
        <dbReference type="SAM" id="SignalP"/>
    </source>
</evidence>
<keyword evidence="3" id="KW-1185">Reference proteome</keyword>
<feature type="signal peptide" evidence="1">
    <location>
        <begin position="1"/>
        <end position="19"/>
    </location>
</feature>
<keyword evidence="1" id="KW-0732">Signal</keyword>
<gene>
    <name evidence="2" type="ORF">CRE_01781</name>
</gene>
<dbReference type="RefSeq" id="XP_003117351.2">
    <property type="nucleotide sequence ID" value="XM_003117303.2"/>
</dbReference>
<evidence type="ECO:0000313" key="3">
    <source>
        <dbReference type="Proteomes" id="UP000008281"/>
    </source>
</evidence>
<dbReference type="OMA" id="HTRNFIN"/>
<organism evidence="3">
    <name type="scientific">Caenorhabditis remanei</name>
    <name type="common">Caenorhabditis vulgaris</name>
    <dbReference type="NCBI Taxonomy" id="31234"/>
    <lineage>
        <taxon>Eukaryota</taxon>
        <taxon>Metazoa</taxon>
        <taxon>Ecdysozoa</taxon>
        <taxon>Nematoda</taxon>
        <taxon>Chromadorea</taxon>
        <taxon>Rhabditida</taxon>
        <taxon>Rhabditina</taxon>
        <taxon>Rhabditomorpha</taxon>
        <taxon>Rhabditoidea</taxon>
        <taxon>Rhabditidae</taxon>
        <taxon>Peloderinae</taxon>
        <taxon>Caenorhabditis</taxon>
    </lineage>
</organism>
<proteinExistence type="predicted"/>
<dbReference type="AlphaFoldDB" id="E3LFF6"/>